<dbReference type="Proteomes" id="UP000887572">
    <property type="component" value="Unplaced"/>
</dbReference>
<evidence type="ECO:0000313" key="7">
    <source>
        <dbReference type="Proteomes" id="UP000887572"/>
    </source>
</evidence>
<keyword evidence="5 6" id="KW-0472">Membrane</keyword>
<dbReference type="InterPro" id="IPR008590">
    <property type="entry name" value="TMEM_230/134"/>
</dbReference>
<evidence type="ECO:0000313" key="8">
    <source>
        <dbReference type="WBParaSite" id="Gr19_v10_g5280.t1"/>
    </source>
</evidence>
<dbReference type="PANTHER" id="PTHR13558">
    <property type="entry name" value="TRANSMEMBRANE PROTEIN 134"/>
    <property type="match status" value="1"/>
</dbReference>
<feature type="transmembrane region" description="Helical" evidence="6">
    <location>
        <begin position="187"/>
        <end position="211"/>
    </location>
</feature>
<name>A0A914HWE0_GLORO</name>
<comment type="subcellular location">
    <subcellularLocation>
        <location evidence="1">Membrane</location>
        <topology evidence="1">Multi-pass membrane protein</topology>
    </subcellularLocation>
</comment>
<evidence type="ECO:0000256" key="5">
    <source>
        <dbReference type="ARBA" id="ARBA00023136"/>
    </source>
</evidence>
<evidence type="ECO:0000256" key="3">
    <source>
        <dbReference type="ARBA" id="ARBA00022692"/>
    </source>
</evidence>
<dbReference type="PANTHER" id="PTHR13558:SF1">
    <property type="entry name" value="TRANSMEMBRANE PROTEIN 134"/>
    <property type="match status" value="1"/>
</dbReference>
<sequence length="265" mass="28477">MARLKRPLPRTHPYNTVLVSRGQLRLANCVWPTASGQLRLGRLRLGANCTQLAQTQLAQTQLAPRRSWPDAVGSDAVGQTQLTRFAKKAQQLIPCGPSDPDDLCSTASPYDSDPVLIPSGAFPPEDDRPLPPVNSRTLPGGGSLGAAMRFSTLGSDCSSSYYGLPGGVESARGPVTARRVLRANLRVVLGSTALAFLGAVLLGFGICVMLFPNDMDVHGWIFLVVGVLFAIPGFYHVWYIGCTLCGRSGYSFENLPTFTKPNLPY</sequence>
<proteinExistence type="inferred from homology"/>
<evidence type="ECO:0000256" key="2">
    <source>
        <dbReference type="ARBA" id="ARBA00007743"/>
    </source>
</evidence>
<evidence type="ECO:0000256" key="1">
    <source>
        <dbReference type="ARBA" id="ARBA00004141"/>
    </source>
</evidence>
<dbReference type="GO" id="GO:0016020">
    <property type="term" value="C:membrane"/>
    <property type="evidence" value="ECO:0007669"/>
    <property type="project" value="UniProtKB-SubCell"/>
</dbReference>
<keyword evidence="3 6" id="KW-0812">Transmembrane</keyword>
<evidence type="ECO:0000256" key="6">
    <source>
        <dbReference type="SAM" id="Phobius"/>
    </source>
</evidence>
<organism evidence="7 8">
    <name type="scientific">Globodera rostochiensis</name>
    <name type="common">Golden nematode worm</name>
    <name type="synonym">Heterodera rostochiensis</name>
    <dbReference type="NCBI Taxonomy" id="31243"/>
    <lineage>
        <taxon>Eukaryota</taxon>
        <taxon>Metazoa</taxon>
        <taxon>Ecdysozoa</taxon>
        <taxon>Nematoda</taxon>
        <taxon>Chromadorea</taxon>
        <taxon>Rhabditida</taxon>
        <taxon>Tylenchina</taxon>
        <taxon>Tylenchomorpha</taxon>
        <taxon>Tylenchoidea</taxon>
        <taxon>Heteroderidae</taxon>
        <taxon>Heteroderinae</taxon>
        <taxon>Globodera</taxon>
    </lineage>
</organism>
<protein>
    <submittedName>
        <fullName evidence="8">Transmembrane protein 230</fullName>
    </submittedName>
</protein>
<feature type="transmembrane region" description="Helical" evidence="6">
    <location>
        <begin position="217"/>
        <end position="238"/>
    </location>
</feature>
<comment type="similarity">
    <text evidence="2">Belongs to the TMEM134/TMEM230 family.</text>
</comment>
<keyword evidence="4 6" id="KW-1133">Transmembrane helix</keyword>
<dbReference type="InterPro" id="IPR039714">
    <property type="entry name" value="TMEM134"/>
</dbReference>
<reference evidence="8" key="1">
    <citation type="submission" date="2022-11" db="UniProtKB">
        <authorList>
            <consortium name="WormBaseParasite"/>
        </authorList>
    </citation>
    <scope>IDENTIFICATION</scope>
</reference>
<keyword evidence="7" id="KW-1185">Reference proteome</keyword>
<dbReference type="AlphaFoldDB" id="A0A914HWE0"/>
<dbReference type="Pfam" id="PF05915">
    <property type="entry name" value="TMEM_230_134"/>
    <property type="match status" value="1"/>
</dbReference>
<evidence type="ECO:0000256" key="4">
    <source>
        <dbReference type="ARBA" id="ARBA00022989"/>
    </source>
</evidence>
<dbReference type="WBParaSite" id="Gr19_v10_g5280.t1">
    <property type="protein sequence ID" value="Gr19_v10_g5280.t1"/>
    <property type="gene ID" value="Gr19_v10_g5280"/>
</dbReference>
<accession>A0A914HWE0</accession>